<dbReference type="EMBL" id="MDBO01000036">
    <property type="protein sequence ID" value="PMP14073.1"/>
    <property type="molecule type" value="Genomic_DNA"/>
</dbReference>
<dbReference type="PROSITE" id="PS51257">
    <property type="entry name" value="PROKAR_LIPOPROTEIN"/>
    <property type="match status" value="1"/>
</dbReference>
<dbReference type="AlphaFoldDB" id="A0AAP8SY56"/>
<comment type="caution">
    <text evidence="1">The sequence shown here is derived from an EMBL/GenBank/DDBJ whole genome shotgun (WGS) entry which is preliminary data.</text>
</comment>
<dbReference type="Proteomes" id="UP000235611">
    <property type="component" value="Unassembled WGS sequence"/>
</dbReference>
<evidence type="ECO:0000313" key="2">
    <source>
        <dbReference type="Proteomes" id="UP000235611"/>
    </source>
</evidence>
<dbReference type="RefSeq" id="WP_102460357.1">
    <property type="nucleotide sequence ID" value="NZ_MCXS01000025.1"/>
</dbReference>
<proteinExistence type="predicted"/>
<reference evidence="2" key="1">
    <citation type="submission" date="2016-07" db="EMBL/GenBank/DDBJ databases">
        <title>Nontailed viruses are major unrecognized killers of bacteria in the ocean.</title>
        <authorList>
            <person name="Kauffman K."/>
            <person name="Hussain F."/>
            <person name="Yang J."/>
            <person name="Arevalo P."/>
            <person name="Brown J."/>
            <person name="Cutler M."/>
            <person name="Kelly L."/>
            <person name="Polz M.F."/>
        </authorList>
    </citation>
    <scope>NUCLEOTIDE SEQUENCE [LARGE SCALE GENOMIC DNA]</scope>
    <source>
        <strain evidence="2">10N.222.49.A5</strain>
    </source>
</reference>
<sequence>MRFLLLGLAVFLTGCGTDWDVKKDGYGIIAETRVHDHILQISHESLSHNLTPNPRLAKGERGGEYLVYISPDCKDVTDTLSSKALMIDGFSVTMQARCTNGNTTYKLHAWSKERAIIDINGAKQSIDASALINNVKQRRTVVVDGVEFKTEGFDDGWFR</sequence>
<evidence type="ECO:0000313" key="1">
    <source>
        <dbReference type="EMBL" id="PMP14073.1"/>
    </source>
</evidence>
<organism evidence="1 2">
    <name type="scientific">Vibrio breoganii</name>
    <dbReference type="NCBI Taxonomy" id="553239"/>
    <lineage>
        <taxon>Bacteria</taxon>
        <taxon>Pseudomonadati</taxon>
        <taxon>Pseudomonadota</taxon>
        <taxon>Gammaproteobacteria</taxon>
        <taxon>Vibrionales</taxon>
        <taxon>Vibrionaceae</taxon>
        <taxon>Vibrio</taxon>
    </lineage>
</organism>
<gene>
    <name evidence="1" type="ORF">BCS93_04600</name>
</gene>
<name>A0AAP8SY56_9VIBR</name>
<accession>A0AAP8SY56</accession>
<protein>
    <recommendedName>
        <fullName evidence="3">Lipoprotein</fullName>
    </recommendedName>
</protein>
<evidence type="ECO:0008006" key="3">
    <source>
        <dbReference type="Google" id="ProtNLM"/>
    </source>
</evidence>